<feature type="domain" description="Exonuclease" evidence="4">
    <location>
        <begin position="2"/>
        <end position="166"/>
    </location>
</feature>
<protein>
    <recommendedName>
        <fullName evidence="4">Exonuclease domain-containing protein</fullName>
    </recommendedName>
</protein>
<evidence type="ECO:0000313" key="6">
    <source>
        <dbReference type="Proteomes" id="UP000176867"/>
    </source>
</evidence>
<dbReference type="SMART" id="SM00479">
    <property type="entry name" value="EXOIII"/>
    <property type="match status" value="1"/>
</dbReference>
<dbReference type="Proteomes" id="UP000176867">
    <property type="component" value="Unassembled WGS sequence"/>
</dbReference>
<evidence type="ECO:0000256" key="3">
    <source>
        <dbReference type="ARBA" id="ARBA00022839"/>
    </source>
</evidence>
<organism evidence="5 6">
    <name type="scientific">Candidatus Kaiserbacteria bacterium RIFOXYD1_FULL_47_14</name>
    <dbReference type="NCBI Taxonomy" id="1798533"/>
    <lineage>
        <taxon>Bacteria</taxon>
        <taxon>Candidatus Kaiseribacteriota</taxon>
    </lineage>
</organism>
<proteinExistence type="predicted"/>
<dbReference type="AlphaFoldDB" id="A0A1F6G4W9"/>
<accession>A0A1F6G4W9</accession>
<dbReference type="GO" id="GO:0008408">
    <property type="term" value="F:3'-5' exonuclease activity"/>
    <property type="evidence" value="ECO:0007669"/>
    <property type="project" value="TreeGrafter"/>
</dbReference>
<evidence type="ECO:0000313" key="5">
    <source>
        <dbReference type="EMBL" id="OGG93151.1"/>
    </source>
</evidence>
<dbReference type="GO" id="GO:0003676">
    <property type="term" value="F:nucleic acid binding"/>
    <property type="evidence" value="ECO:0007669"/>
    <property type="project" value="InterPro"/>
</dbReference>
<dbReference type="PANTHER" id="PTHR30231:SF4">
    <property type="entry name" value="PROTEIN NEN2"/>
    <property type="match status" value="1"/>
</dbReference>
<name>A0A1F6G4W9_9BACT</name>
<comment type="caution">
    <text evidence="5">The sequence shown here is derived from an EMBL/GenBank/DDBJ whole genome shotgun (WGS) entry which is preliminary data.</text>
</comment>
<dbReference type="InterPro" id="IPR046768">
    <property type="entry name" value="ExoX-like_C"/>
</dbReference>
<dbReference type="InterPro" id="IPR012337">
    <property type="entry name" value="RNaseH-like_sf"/>
</dbReference>
<dbReference type="InterPro" id="IPR013520">
    <property type="entry name" value="Ribonucl_H"/>
</dbReference>
<dbReference type="PANTHER" id="PTHR30231">
    <property type="entry name" value="DNA POLYMERASE III SUBUNIT EPSILON"/>
    <property type="match status" value="1"/>
</dbReference>
<keyword evidence="1" id="KW-0540">Nuclease</keyword>
<gene>
    <name evidence="5" type="ORF">A2609_02625</name>
</gene>
<dbReference type="CDD" id="cd06127">
    <property type="entry name" value="DEDDh"/>
    <property type="match status" value="1"/>
</dbReference>
<dbReference type="InterPro" id="IPR036397">
    <property type="entry name" value="RNaseH_sf"/>
</dbReference>
<dbReference type="Pfam" id="PF00929">
    <property type="entry name" value="RNase_T"/>
    <property type="match status" value="1"/>
</dbReference>
<keyword evidence="3" id="KW-0269">Exonuclease</keyword>
<sequence length="242" mass="27813">MRIIFFDTETTGNSDTDRLCQLAMKEHYIDEPLVNALYKPPVPISIESMAIHHITEKMVTGKLAFRESPEYSSLKDLFESDEVVLIAHNAAFDLAMLAREGIHPKRVICTYKLAYALDPNDALPNYRLQYLRYLLDLDVEAEAHDALGDVLVLEALYDRLSQKMLKRHGTEESALDAMLAISAQPLLFTTIRFGKYKGQRIEDIVKTDSSYLHWLLEQKKQAPIGEEDWIYTLEHFLKPQLI</sequence>
<dbReference type="Pfam" id="PF20600">
    <property type="entry name" value="ExoX-like_C"/>
    <property type="match status" value="1"/>
</dbReference>
<dbReference type="EMBL" id="MFMU01000013">
    <property type="protein sequence ID" value="OGG93151.1"/>
    <property type="molecule type" value="Genomic_DNA"/>
</dbReference>
<dbReference type="Gene3D" id="3.30.420.10">
    <property type="entry name" value="Ribonuclease H-like superfamily/Ribonuclease H"/>
    <property type="match status" value="1"/>
</dbReference>
<dbReference type="SUPFAM" id="SSF53098">
    <property type="entry name" value="Ribonuclease H-like"/>
    <property type="match status" value="1"/>
</dbReference>
<evidence type="ECO:0000259" key="4">
    <source>
        <dbReference type="SMART" id="SM00479"/>
    </source>
</evidence>
<evidence type="ECO:0000256" key="2">
    <source>
        <dbReference type="ARBA" id="ARBA00022801"/>
    </source>
</evidence>
<reference evidence="5 6" key="1">
    <citation type="journal article" date="2016" name="Nat. Commun.">
        <title>Thousands of microbial genomes shed light on interconnected biogeochemical processes in an aquifer system.</title>
        <authorList>
            <person name="Anantharaman K."/>
            <person name="Brown C.T."/>
            <person name="Hug L.A."/>
            <person name="Sharon I."/>
            <person name="Castelle C.J."/>
            <person name="Probst A.J."/>
            <person name="Thomas B.C."/>
            <person name="Singh A."/>
            <person name="Wilkins M.J."/>
            <person name="Karaoz U."/>
            <person name="Brodie E.L."/>
            <person name="Williams K.H."/>
            <person name="Hubbard S.S."/>
            <person name="Banfield J.F."/>
        </authorList>
    </citation>
    <scope>NUCLEOTIDE SEQUENCE [LARGE SCALE GENOMIC DNA]</scope>
</reference>
<keyword evidence="2" id="KW-0378">Hydrolase</keyword>
<evidence type="ECO:0000256" key="1">
    <source>
        <dbReference type="ARBA" id="ARBA00022722"/>
    </source>
</evidence>
<dbReference type="STRING" id="1798533.A2609_02625"/>